<dbReference type="GO" id="GO:0004553">
    <property type="term" value="F:hydrolase activity, hydrolyzing O-glycosyl compounds"/>
    <property type="evidence" value="ECO:0007669"/>
    <property type="project" value="InterPro"/>
</dbReference>
<dbReference type="AlphaFoldDB" id="R7T524"/>
<keyword evidence="5" id="KW-1185">Reference proteome</keyword>
<reference evidence="4" key="3">
    <citation type="submission" date="2015-06" db="UniProtKB">
        <authorList>
            <consortium name="EnsemblMetazoa"/>
        </authorList>
    </citation>
    <scope>IDENTIFICATION</scope>
</reference>
<evidence type="ECO:0000259" key="2">
    <source>
        <dbReference type="Pfam" id="PF01301"/>
    </source>
</evidence>
<dbReference type="GO" id="GO:0005975">
    <property type="term" value="P:carbohydrate metabolic process"/>
    <property type="evidence" value="ECO:0007669"/>
    <property type="project" value="InterPro"/>
</dbReference>
<organism evidence="3">
    <name type="scientific">Capitella teleta</name>
    <name type="common">Polychaete worm</name>
    <dbReference type="NCBI Taxonomy" id="283909"/>
    <lineage>
        <taxon>Eukaryota</taxon>
        <taxon>Metazoa</taxon>
        <taxon>Spiralia</taxon>
        <taxon>Lophotrochozoa</taxon>
        <taxon>Annelida</taxon>
        <taxon>Polychaeta</taxon>
        <taxon>Sedentaria</taxon>
        <taxon>Scolecida</taxon>
        <taxon>Capitellidae</taxon>
        <taxon>Capitella</taxon>
    </lineage>
</organism>
<sequence length="65" mass="7536">HCVPLEQAEVSLPTKGLYAFKDSFYLDGRRFKIFSGSFHYFRTHPLLWGDRLLRMKAAGLNTVMT</sequence>
<dbReference type="PANTHER" id="PTHR23421">
    <property type="entry name" value="BETA-GALACTOSIDASE RELATED"/>
    <property type="match status" value="1"/>
</dbReference>
<evidence type="ECO:0000313" key="5">
    <source>
        <dbReference type="Proteomes" id="UP000014760"/>
    </source>
</evidence>
<dbReference type="Gene3D" id="3.20.20.80">
    <property type="entry name" value="Glycosidases"/>
    <property type="match status" value="1"/>
</dbReference>
<dbReference type="OrthoDB" id="1657402at2759"/>
<dbReference type="InterPro" id="IPR017853">
    <property type="entry name" value="GH"/>
</dbReference>
<dbReference type="EMBL" id="AMQN01033752">
    <property type="status" value="NOT_ANNOTATED_CDS"/>
    <property type="molecule type" value="Genomic_DNA"/>
</dbReference>
<dbReference type="HOGENOM" id="CLU_2856245_0_0_1"/>
<evidence type="ECO:0000313" key="4">
    <source>
        <dbReference type="EnsemblMetazoa" id="CapteP41407"/>
    </source>
</evidence>
<feature type="non-terminal residue" evidence="3">
    <location>
        <position position="1"/>
    </location>
</feature>
<evidence type="ECO:0000256" key="1">
    <source>
        <dbReference type="ARBA" id="ARBA00009809"/>
    </source>
</evidence>
<dbReference type="InterPro" id="IPR001944">
    <property type="entry name" value="Glycoside_Hdrlase_35"/>
</dbReference>
<dbReference type="Proteomes" id="UP000014760">
    <property type="component" value="Unassembled WGS sequence"/>
</dbReference>
<dbReference type="InterPro" id="IPR031330">
    <property type="entry name" value="Gly_Hdrlase_35_cat"/>
</dbReference>
<dbReference type="PRINTS" id="PR00742">
    <property type="entry name" value="GLHYDRLASE35"/>
</dbReference>
<reference evidence="5" key="1">
    <citation type="submission" date="2012-12" db="EMBL/GenBank/DDBJ databases">
        <authorList>
            <person name="Hellsten U."/>
            <person name="Grimwood J."/>
            <person name="Chapman J.A."/>
            <person name="Shapiro H."/>
            <person name="Aerts A."/>
            <person name="Otillar R.P."/>
            <person name="Terry A.Y."/>
            <person name="Boore J.L."/>
            <person name="Simakov O."/>
            <person name="Marletaz F."/>
            <person name="Cho S.-J."/>
            <person name="Edsinger-Gonzales E."/>
            <person name="Havlak P."/>
            <person name="Kuo D.-H."/>
            <person name="Larsson T."/>
            <person name="Lv J."/>
            <person name="Arendt D."/>
            <person name="Savage R."/>
            <person name="Osoegawa K."/>
            <person name="de Jong P."/>
            <person name="Lindberg D.R."/>
            <person name="Seaver E.C."/>
            <person name="Weisblat D.A."/>
            <person name="Putnam N.H."/>
            <person name="Grigoriev I.V."/>
            <person name="Rokhsar D.S."/>
        </authorList>
    </citation>
    <scope>NUCLEOTIDE SEQUENCE</scope>
    <source>
        <strain evidence="5">I ESC-2004</strain>
    </source>
</reference>
<dbReference type="SUPFAM" id="SSF51445">
    <property type="entry name" value="(Trans)glycosidases"/>
    <property type="match status" value="1"/>
</dbReference>
<name>R7T524_CAPTE</name>
<evidence type="ECO:0000313" key="3">
    <source>
        <dbReference type="EMBL" id="ELT88051.1"/>
    </source>
</evidence>
<feature type="non-terminal residue" evidence="3">
    <location>
        <position position="65"/>
    </location>
</feature>
<feature type="domain" description="Glycoside hydrolase 35 catalytic" evidence="2">
    <location>
        <begin position="23"/>
        <end position="65"/>
    </location>
</feature>
<dbReference type="STRING" id="283909.R7T524"/>
<dbReference type="EnsemblMetazoa" id="CapteT41407">
    <property type="protein sequence ID" value="CapteP41407"/>
    <property type="gene ID" value="CapteG41407"/>
</dbReference>
<accession>R7T524</accession>
<reference evidence="3 5" key="2">
    <citation type="journal article" date="2013" name="Nature">
        <title>Insights into bilaterian evolution from three spiralian genomes.</title>
        <authorList>
            <person name="Simakov O."/>
            <person name="Marletaz F."/>
            <person name="Cho S.J."/>
            <person name="Edsinger-Gonzales E."/>
            <person name="Havlak P."/>
            <person name="Hellsten U."/>
            <person name="Kuo D.H."/>
            <person name="Larsson T."/>
            <person name="Lv J."/>
            <person name="Arendt D."/>
            <person name="Savage R."/>
            <person name="Osoegawa K."/>
            <person name="de Jong P."/>
            <person name="Grimwood J."/>
            <person name="Chapman J.A."/>
            <person name="Shapiro H."/>
            <person name="Aerts A."/>
            <person name="Otillar R.P."/>
            <person name="Terry A.Y."/>
            <person name="Boore J.L."/>
            <person name="Grigoriev I.V."/>
            <person name="Lindberg D.R."/>
            <person name="Seaver E.C."/>
            <person name="Weisblat D.A."/>
            <person name="Putnam N.H."/>
            <person name="Rokhsar D.S."/>
        </authorList>
    </citation>
    <scope>NUCLEOTIDE SEQUENCE</scope>
    <source>
        <strain evidence="3 5">I ESC-2004</strain>
    </source>
</reference>
<comment type="similarity">
    <text evidence="1">Belongs to the glycosyl hydrolase 35 family.</text>
</comment>
<dbReference type="Pfam" id="PF01301">
    <property type="entry name" value="Glyco_hydro_35"/>
    <property type="match status" value="1"/>
</dbReference>
<proteinExistence type="inferred from homology"/>
<dbReference type="EMBL" id="KB312021">
    <property type="protein sequence ID" value="ELT88051.1"/>
    <property type="molecule type" value="Genomic_DNA"/>
</dbReference>
<gene>
    <name evidence="3" type="ORF">CAPTEDRAFT_41407</name>
</gene>
<protein>
    <recommendedName>
        <fullName evidence="2">Glycoside hydrolase 35 catalytic domain-containing protein</fullName>
    </recommendedName>
</protein>